<comment type="subcellular location">
    <subcellularLocation>
        <location evidence="1">Mitochondrion inner membrane</location>
        <topology evidence="1">Multi-pass membrane protein</topology>
    </subcellularLocation>
</comment>
<gene>
    <name evidence="13" type="ORF">QSP1433_LOCUS8323</name>
</gene>
<keyword evidence="8" id="KW-0496">Mitochondrion</keyword>
<dbReference type="PROSITE" id="PS50920">
    <property type="entry name" value="SOLCAR"/>
    <property type="match status" value="3"/>
</dbReference>
<evidence type="ECO:0000256" key="3">
    <source>
        <dbReference type="ARBA" id="ARBA00022448"/>
    </source>
</evidence>
<evidence type="ECO:0000256" key="4">
    <source>
        <dbReference type="ARBA" id="ARBA00022692"/>
    </source>
</evidence>
<dbReference type="SUPFAM" id="SSF103506">
    <property type="entry name" value="Mitochondrial carrier"/>
    <property type="match status" value="1"/>
</dbReference>
<dbReference type="PANTHER" id="PTHR45760:SF2">
    <property type="entry name" value="FI19922P1-RELATED"/>
    <property type="match status" value="1"/>
</dbReference>
<sequence length="363" mass="40125">MCDCNEEEVLLIAEENHVQLSVGQRVMSASVGAVMTSLLVTPLDVVKTRLQAQQQQAECFEAKSPASCKRCTHYSFHNGLIDVMLPKSLNPKTFVTAEECPIHFRNSLDAMYKIAKYEGYTSLYNGLGPSLIMAVPSTVLYFASYDKLRDVMRDRFQWGPILTPLVAGSSSRTLAATVIAPLELVRTKMQAMNSPPSMFRVAQTQVRSHGVCSLWQGLSPTLFRDVPFSAIYWLCVEEVKERAGSFIRQETRRCYQSPSMGSFAVSFVAGAVGGVVAATITQPFDVVKTRRQVFDYATDLPENVRASESSNLGIMRRIYQAEGPTGFFVGLAPRLVKIAPACAIMLASYEAGKKYFLTTNCED</sequence>
<dbReference type="InterPro" id="IPR018108">
    <property type="entry name" value="MCP_transmembrane"/>
</dbReference>
<feature type="transmembrane region" description="Helical" evidence="12">
    <location>
        <begin position="260"/>
        <end position="281"/>
    </location>
</feature>
<keyword evidence="9 10" id="KW-0472">Membrane</keyword>
<dbReference type="GO" id="GO:1990542">
    <property type="term" value="P:mitochondrial transmembrane transport"/>
    <property type="evidence" value="ECO:0007669"/>
    <property type="project" value="InterPro"/>
</dbReference>
<evidence type="ECO:0000256" key="7">
    <source>
        <dbReference type="ARBA" id="ARBA00022989"/>
    </source>
</evidence>
<protein>
    <recommendedName>
        <fullName evidence="14">Mitochondrial carrier protein</fullName>
    </recommendedName>
</protein>
<keyword evidence="3 11" id="KW-0813">Transport</keyword>
<comment type="similarity">
    <text evidence="2 11">Belongs to the mitochondrial carrier (TC 2.A.29) family.</text>
</comment>
<dbReference type="GO" id="GO:0005743">
    <property type="term" value="C:mitochondrial inner membrane"/>
    <property type="evidence" value="ECO:0007669"/>
    <property type="project" value="UniProtKB-SubCell"/>
</dbReference>
<name>A0A7S2WEI5_9STRA</name>
<evidence type="ECO:0000256" key="10">
    <source>
        <dbReference type="PROSITE-ProRule" id="PRU00282"/>
    </source>
</evidence>
<proteinExistence type="inferred from homology"/>
<evidence type="ECO:0000256" key="8">
    <source>
        <dbReference type="ARBA" id="ARBA00023128"/>
    </source>
</evidence>
<keyword evidence="4 10" id="KW-0812">Transmembrane</keyword>
<feature type="repeat" description="Solcar" evidence="10">
    <location>
        <begin position="20"/>
        <end position="151"/>
    </location>
</feature>
<feature type="repeat" description="Solcar" evidence="10">
    <location>
        <begin position="159"/>
        <end position="242"/>
    </location>
</feature>
<dbReference type="Pfam" id="PF00153">
    <property type="entry name" value="Mito_carr"/>
    <property type="match status" value="4"/>
</dbReference>
<dbReference type="AlphaFoldDB" id="A0A7S2WEI5"/>
<dbReference type="PANTHER" id="PTHR45760">
    <property type="entry name" value="FI19922P1-RELATED"/>
    <property type="match status" value="1"/>
</dbReference>
<evidence type="ECO:0000256" key="12">
    <source>
        <dbReference type="SAM" id="Phobius"/>
    </source>
</evidence>
<keyword evidence="5" id="KW-0677">Repeat</keyword>
<evidence type="ECO:0000313" key="13">
    <source>
        <dbReference type="EMBL" id="CAD9684125.1"/>
    </source>
</evidence>
<evidence type="ECO:0000256" key="2">
    <source>
        <dbReference type="ARBA" id="ARBA00006375"/>
    </source>
</evidence>
<organism evidence="13">
    <name type="scientific">Mucochytrium quahogii</name>
    <dbReference type="NCBI Taxonomy" id="96639"/>
    <lineage>
        <taxon>Eukaryota</taxon>
        <taxon>Sar</taxon>
        <taxon>Stramenopiles</taxon>
        <taxon>Bigyra</taxon>
        <taxon>Labyrinthulomycetes</taxon>
        <taxon>Thraustochytrida</taxon>
        <taxon>Thraustochytriidae</taxon>
        <taxon>Mucochytrium</taxon>
    </lineage>
</organism>
<evidence type="ECO:0000256" key="1">
    <source>
        <dbReference type="ARBA" id="ARBA00004448"/>
    </source>
</evidence>
<keyword evidence="7 12" id="KW-1133">Transmembrane helix</keyword>
<evidence type="ECO:0000256" key="5">
    <source>
        <dbReference type="ARBA" id="ARBA00022737"/>
    </source>
</evidence>
<accession>A0A7S2WEI5</accession>
<dbReference type="Gene3D" id="1.50.40.10">
    <property type="entry name" value="Mitochondrial carrier domain"/>
    <property type="match status" value="2"/>
</dbReference>
<evidence type="ECO:0000256" key="9">
    <source>
        <dbReference type="ARBA" id="ARBA00023136"/>
    </source>
</evidence>
<dbReference type="EMBL" id="HBHK01013237">
    <property type="protein sequence ID" value="CAD9684125.1"/>
    <property type="molecule type" value="Transcribed_RNA"/>
</dbReference>
<feature type="repeat" description="Solcar" evidence="10">
    <location>
        <begin position="261"/>
        <end position="355"/>
    </location>
</feature>
<evidence type="ECO:0008006" key="14">
    <source>
        <dbReference type="Google" id="ProtNLM"/>
    </source>
</evidence>
<keyword evidence="6" id="KW-0999">Mitochondrion inner membrane</keyword>
<dbReference type="InterPro" id="IPR023395">
    <property type="entry name" value="MCP_dom_sf"/>
</dbReference>
<evidence type="ECO:0000256" key="6">
    <source>
        <dbReference type="ARBA" id="ARBA00022792"/>
    </source>
</evidence>
<dbReference type="InterPro" id="IPR045315">
    <property type="entry name" value="Mtm1-like"/>
</dbReference>
<evidence type="ECO:0000256" key="11">
    <source>
        <dbReference type="RuleBase" id="RU000488"/>
    </source>
</evidence>
<reference evidence="13" key="1">
    <citation type="submission" date="2021-01" db="EMBL/GenBank/DDBJ databases">
        <authorList>
            <person name="Corre E."/>
            <person name="Pelletier E."/>
            <person name="Niang G."/>
            <person name="Scheremetjew M."/>
            <person name="Finn R."/>
            <person name="Kale V."/>
            <person name="Holt S."/>
            <person name="Cochrane G."/>
            <person name="Meng A."/>
            <person name="Brown T."/>
            <person name="Cohen L."/>
        </authorList>
    </citation>
    <scope>NUCLEOTIDE SEQUENCE</scope>
    <source>
        <strain evidence="13">NY070348D</strain>
    </source>
</reference>